<keyword evidence="12" id="KW-1185">Reference proteome</keyword>
<dbReference type="InterPro" id="IPR046786">
    <property type="entry name" value="MotA_N"/>
</dbReference>
<evidence type="ECO:0000256" key="2">
    <source>
        <dbReference type="ARBA" id="ARBA00022475"/>
    </source>
</evidence>
<keyword evidence="7" id="KW-0653">Protein transport</keyword>
<evidence type="ECO:0000256" key="1">
    <source>
        <dbReference type="ARBA" id="ARBA00004651"/>
    </source>
</evidence>
<keyword evidence="7" id="KW-0813">Transport</keyword>
<dbReference type="InterPro" id="IPR002898">
    <property type="entry name" value="MotA_ExbB_proton_chnl"/>
</dbReference>
<keyword evidence="6 8" id="KW-0472">Membrane</keyword>
<evidence type="ECO:0000256" key="4">
    <source>
        <dbReference type="ARBA" id="ARBA00022779"/>
    </source>
</evidence>
<keyword evidence="4" id="KW-0283">Flagellar rotation</keyword>
<keyword evidence="11" id="KW-0282">Flagellum</keyword>
<evidence type="ECO:0000256" key="3">
    <source>
        <dbReference type="ARBA" id="ARBA00022692"/>
    </source>
</evidence>
<feature type="domain" description="Motility protein A N-terminal" evidence="10">
    <location>
        <begin position="26"/>
        <end position="94"/>
    </location>
</feature>
<dbReference type="Pfam" id="PF01618">
    <property type="entry name" value="MotA_ExbB"/>
    <property type="match status" value="1"/>
</dbReference>
<feature type="transmembrane region" description="Helical" evidence="8">
    <location>
        <begin position="164"/>
        <end position="185"/>
    </location>
</feature>
<dbReference type="Proteomes" id="UP001626537">
    <property type="component" value="Chromosome"/>
</dbReference>
<evidence type="ECO:0000256" key="7">
    <source>
        <dbReference type="RuleBase" id="RU004057"/>
    </source>
</evidence>
<organism evidence="11 12">
    <name type="scientific">Congregibacter variabilis</name>
    <dbReference type="NCBI Taxonomy" id="3081200"/>
    <lineage>
        <taxon>Bacteria</taxon>
        <taxon>Pseudomonadati</taxon>
        <taxon>Pseudomonadota</taxon>
        <taxon>Gammaproteobacteria</taxon>
        <taxon>Cellvibrionales</taxon>
        <taxon>Halieaceae</taxon>
        <taxon>Congregibacter</taxon>
    </lineage>
</organism>
<feature type="transmembrane region" description="Helical" evidence="8">
    <location>
        <begin position="20"/>
        <end position="40"/>
    </location>
</feature>
<sequence>MAKKPAKSAKQNSRPTAVSFDFLTLLGVTMAVGAILGGNWLEGGHISALIQLTAFVIVLGGTLGAVLIQTPLRDFREALRRFPWVFLPPSYDRPAMLARTIEWSRMARRDGLLGLEQLVAKQADPLTQKGLQLLVDGLEPEVIRTVMDVEIDNALAKDARAAKVYDAMGGYSPTIGIIGAVLGLIDVMNNLSDPAQLGAGIAVAFVATIYGVGFANLFYLPIANKLRAVSGDQMQYHEMLVDGIAMIADGDNPQAIQSKLEGYLD</sequence>
<dbReference type="RefSeq" id="WP_407347969.1">
    <property type="nucleotide sequence ID" value="NZ_CP136864.1"/>
</dbReference>
<name>A0ABZ0I2D6_9GAMM</name>
<dbReference type="Pfam" id="PF20560">
    <property type="entry name" value="MotA_N"/>
    <property type="match status" value="1"/>
</dbReference>
<keyword evidence="5 8" id="KW-1133">Transmembrane helix</keyword>
<dbReference type="PANTHER" id="PTHR30433:SF3">
    <property type="entry name" value="MOTILITY PROTEIN A"/>
    <property type="match status" value="1"/>
</dbReference>
<evidence type="ECO:0000313" key="12">
    <source>
        <dbReference type="Proteomes" id="UP001626537"/>
    </source>
</evidence>
<feature type="domain" description="MotA/TolQ/ExbB proton channel" evidence="9">
    <location>
        <begin position="123"/>
        <end position="238"/>
    </location>
</feature>
<proteinExistence type="inferred from homology"/>
<evidence type="ECO:0000259" key="9">
    <source>
        <dbReference type="Pfam" id="PF01618"/>
    </source>
</evidence>
<feature type="transmembrane region" description="Helical" evidence="8">
    <location>
        <begin position="197"/>
        <end position="220"/>
    </location>
</feature>
<evidence type="ECO:0000256" key="6">
    <source>
        <dbReference type="ARBA" id="ARBA00023136"/>
    </source>
</evidence>
<feature type="transmembrane region" description="Helical" evidence="8">
    <location>
        <begin position="46"/>
        <end position="68"/>
    </location>
</feature>
<keyword evidence="11" id="KW-0969">Cilium</keyword>
<keyword evidence="3 8" id="KW-0812">Transmembrane</keyword>
<evidence type="ECO:0000313" key="11">
    <source>
        <dbReference type="EMBL" id="WOJ93320.1"/>
    </source>
</evidence>
<evidence type="ECO:0000259" key="10">
    <source>
        <dbReference type="Pfam" id="PF20560"/>
    </source>
</evidence>
<keyword evidence="11" id="KW-0966">Cell projection</keyword>
<dbReference type="InterPro" id="IPR047055">
    <property type="entry name" value="MotA-like"/>
</dbReference>
<protein>
    <submittedName>
        <fullName evidence="11">Flagellar motor protein</fullName>
    </submittedName>
</protein>
<dbReference type="NCBIfam" id="NF006583">
    <property type="entry name" value="PRK09109.1"/>
    <property type="match status" value="1"/>
</dbReference>
<evidence type="ECO:0000256" key="5">
    <source>
        <dbReference type="ARBA" id="ARBA00022989"/>
    </source>
</evidence>
<dbReference type="EMBL" id="CP136864">
    <property type="protein sequence ID" value="WOJ93320.1"/>
    <property type="molecule type" value="Genomic_DNA"/>
</dbReference>
<dbReference type="PANTHER" id="PTHR30433">
    <property type="entry name" value="CHEMOTAXIS PROTEIN MOTA"/>
    <property type="match status" value="1"/>
</dbReference>
<evidence type="ECO:0000256" key="8">
    <source>
        <dbReference type="SAM" id="Phobius"/>
    </source>
</evidence>
<keyword evidence="2" id="KW-1003">Cell membrane</keyword>
<gene>
    <name evidence="11" type="ORF">R0135_16275</name>
</gene>
<comment type="subcellular location">
    <subcellularLocation>
        <location evidence="1">Cell membrane</location>
        <topology evidence="1">Multi-pass membrane protein</topology>
    </subcellularLocation>
    <subcellularLocation>
        <location evidence="7">Membrane</location>
        <topology evidence="7">Multi-pass membrane protein</topology>
    </subcellularLocation>
</comment>
<accession>A0ABZ0I2D6</accession>
<reference evidence="11 12" key="1">
    <citation type="submission" date="2023-10" db="EMBL/GenBank/DDBJ databases">
        <title>Two novel species belonging to the OM43/NOR5 clade.</title>
        <authorList>
            <person name="Park M."/>
        </authorList>
    </citation>
    <scope>NUCLEOTIDE SEQUENCE [LARGE SCALE GENOMIC DNA]</scope>
    <source>
        <strain evidence="11 12">IMCC43200</strain>
    </source>
</reference>
<comment type="similarity">
    <text evidence="7">Belongs to the exbB/tolQ family.</text>
</comment>